<evidence type="ECO:0000256" key="2">
    <source>
        <dbReference type="ARBA" id="ARBA00022723"/>
    </source>
</evidence>
<evidence type="ECO:0000259" key="5">
    <source>
        <dbReference type="PROSITE" id="PS51296"/>
    </source>
</evidence>
<evidence type="ECO:0000256" key="4">
    <source>
        <dbReference type="ARBA" id="ARBA00023014"/>
    </source>
</evidence>
<gene>
    <name evidence="6" type="ORF">ACFOLH_03195</name>
</gene>
<reference evidence="7" key="1">
    <citation type="journal article" date="2019" name="Int. J. Syst. Evol. Microbiol.">
        <title>The Global Catalogue of Microorganisms (GCM) 10K type strain sequencing project: providing services to taxonomists for standard genome sequencing and annotation.</title>
        <authorList>
            <consortium name="The Broad Institute Genomics Platform"/>
            <consortium name="The Broad Institute Genome Sequencing Center for Infectious Disease"/>
            <person name="Wu L."/>
            <person name="Ma J."/>
        </authorList>
    </citation>
    <scope>NUCLEOTIDE SEQUENCE [LARGE SCALE GENOMIC DNA]</scope>
    <source>
        <strain evidence="7">NCAIM B.02333</strain>
    </source>
</reference>
<comment type="caution">
    <text evidence="6">The sequence shown here is derived from an EMBL/GenBank/DDBJ whole genome shotgun (WGS) entry which is preliminary data.</text>
</comment>
<dbReference type="Gene3D" id="2.102.10.10">
    <property type="entry name" value="Rieske [2Fe-2S] iron-sulphur domain"/>
    <property type="match status" value="1"/>
</dbReference>
<organism evidence="6 7">
    <name type="scientific">Aquipuribacter hungaricus</name>
    <dbReference type="NCBI Taxonomy" id="545624"/>
    <lineage>
        <taxon>Bacteria</taxon>
        <taxon>Bacillati</taxon>
        <taxon>Actinomycetota</taxon>
        <taxon>Actinomycetes</taxon>
        <taxon>Micrococcales</taxon>
        <taxon>Intrasporangiaceae</taxon>
        <taxon>Aquipuribacter</taxon>
    </lineage>
</organism>
<dbReference type="EMBL" id="JBHRWW010000001">
    <property type="protein sequence ID" value="MFC3687342.1"/>
    <property type="molecule type" value="Genomic_DNA"/>
</dbReference>
<keyword evidence="3" id="KW-0408">Iron</keyword>
<dbReference type="PROSITE" id="PS51296">
    <property type="entry name" value="RIESKE"/>
    <property type="match status" value="1"/>
</dbReference>
<keyword evidence="1" id="KW-0001">2Fe-2S</keyword>
<evidence type="ECO:0000256" key="1">
    <source>
        <dbReference type="ARBA" id="ARBA00022714"/>
    </source>
</evidence>
<evidence type="ECO:0000313" key="6">
    <source>
        <dbReference type="EMBL" id="MFC3687342.1"/>
    </source>
</evidence>
<dbReference type="CDD" id="cd03528">
    <property type="entry name" value="Rieske_RO_ferredoxin"/>
    <property type="match status" value="1"/>
</dbReference>
<evidence type="ECO:0000256" key="3">
    <source>
        <dbReference type="ARBA" id="ARBA00023004"/>
    </source>
</evidence>
<evidence type="ECO:0000313" key="7">
    <source>
        <dbReference type="Proteomes" id="UP001595685"/>
    </source>
</evidence>
<dbReference type="InterPro" id="IPR036922">
    <property type="entry name" value="Rieske_2Fe-2S_sf"/>
</dbReference>
<dbReference type="PANTHER" id="PTHR21496">
    <property type="entry name" value="FERREDOXIN-RELATED"/>
    <property type="match status" value="1"/>
</dbReference>
<dbReference type="PANTHER" id="PTHR21496:SF23">
    <property type="entry name" value="3-PHENYLPROPIONATE_CINNAMIC ACID DIOXYGENASE FERREDOXIN SUBUNIT"/>
    <property type="match status" value="1"/>
</dbReference>
<keyword evidence="7" id="KW-1185">Reference proteome</keyword>
<name>A0ABV7WEK1_9MICO</name>
<feature type="domain" description="Rieske" evidence="5">
    <location>
        <begin position="12"/>
        <end position="107"/>
    </location>
</feature>
<dbReference type="Proteomes" id="UP001595685">
    <property type="component" value="Unassembled WGS sequence"/>
</dbReference>
<protein>
    <submittedName>
        <fullName evidence="6">Non-heme iron oxygenase ferredoxin subunit</fullName>
    </submittedName>
</protein>
<sequence length="124" mass="12674">MAEQAAAGLLWVTAGRLDELTPDSAVRVDLAGLPVCLARSAGAVHALLDECSHGQVALSEGDVEDGYVECWLHGSRFDLTSGVPTGPPATVPVPVYAVRITDGEIQVALPAPATDIETAAGTPS</sequence>
<keyword evidence="4" id="KW-0411">Iron-sulfur</keyword>
<dbReference type="RefSeq" id="WP_340292643.1">
    <property type="nucleotide sequence ID" value="NZ_JBBEOI010000079.1"/>
</dbReference>
<dbReference type="InterPro" id="IPR017941">
    <property type="entry name" value="Rieske_2Fe-2S"/>
</dbReference>
<accession>A0ABV7WEK1</accession>
<proteinExistence type="predicted"/>
<dbReference type="Pfam" id="PF00355">
    <property type="entry name" value="Rieske"/>
    <property type="match status" value="1"/>
</dbReference>
<keyword evidence="2" id="KW-0479">Metal-binding</keyword>
<dbReference type="SUPFAM" id="SSF50022">
    <property type="entry name" value="ISP domain"/>
    <property type="match status" value="1"/>
</dbReference>